<dbReference type="EMBL" id="FMYK01000004">
    <property type="protein sequence ID" value="SDC37007.1"/>
    <property type="molecule type" value="Genomic_DNA"/>
</dbReference>
<evidence type="ECO:0000313" key="12">
    <source>
        <dbReference type="EMBL" id="SDC37007.1"/>
    </source>
</evidence>
<evidence type="ECO:0000256" key="4">
    <source>
        <dbReference type="ARBA" id="ARBA00007637"/>
    </source>
</evidence>
<dbReference type="PANTHER" id="PTHR43725:SF47">
    <property type="entry name" value="UDP-GLUCOSE 4-EPIMERASE"/>
    <property type="match status" value="1"/>
</dbReference>
<dbReference type="OrthoDB" id="9803010at2"/>
<dbReference type="EC" id="5.1.3.2" evidence="5 10"/>
<evidence type="ECO:0000256" key="10">
    <source>
        <dbReference type="RuleBase" id="RU366046"/>
    </source>
</evidence>
<protein>
    <recommendedName>
        <fullName evidence="6 10">UDP-glucose 4-epimerase</fullName>
        <ecNumber evidence="5 10">5.1.3.2</ecNumber>
    </recommendedName>
</protein>
<evidence type="ECO:0000256" key="8">
    <source>
        <dbReference type="ARBA" id="ARBA00023144"/>
    </source>
</evidence>
<dbReference type="GO" id="GO:0005829">
    <property type="term" value="C:cytosol"/>
    <property type="evidence" value="ECO:0007669"/>
    <property type="project" value="TreeGrafter"/>
</dbReference>
<comment type="similarity">
    <text evidence="4 10">Belongs to the NAD(P)-dependent epimerase/dehydratase family.</text>
</comment>
<evidence type="ECO:0000256" key="9">
    <source>
        <dbReference type="ARBA" id="ARBA00023235"/>
    </source>
</evidence>
<dbReference type="InterPro" id="IPR005886">
    <property type="entry name" value="UDP_G4E"/>
</dbReference>
<dbReference type="GO" id="GO:0003978">
    <property type="term" value="F:UDP-glucose 4-epimerase activity"/>
    <property type="evidence" value="ECO:0007669"/>
    <property type="project" value="UniProtKB-UniRule"/>
</dbReference>
<dbReference type="Pfam" id="PF01370">
    <property type="entry name" value="Epimerase"/>
    <property type="match status" value="1"/>
</dbReference>
<reference evidence="13" key="1">
    <citation type="submission" date="2016-09" db="EMBL/GenBank/DDBJ databases">
        <authorList>
            <person name="Varghese N."/>
            <person name="Submissions S."/>
        </authorList>
    </citation>
    <scope>NUCLEOTIDE SEQUENCE [LARGE SCALE GENOMIC DNA]</scope>
    <source>
        <strain evidence="13">ANC 3699</strain>
    </source>
</reference>
<dbReference type="AlphaFoldDB" id="A0A1G6L1I8"/>
<comment type="cofactor">
    <cofactor evidence="2 10">
        <name>NAD(+)</name>
        <dbReference type="ChEBI" id="CHEBI:57540"/>
    </cofactor>
</comment>
<evidence type="ECO:0000256" key="6">
    <source>
        <dbReference type="ARBA" id="ARBA00018569"/>
    </source>
</evidence>
<keyword evidence="10" id="KW-0119">Carbohydrate metabolism</keyword>
<dbReference type="RefSeq" id="WP_092619490.1">
    <property type="nucleotide sequence ID" value="NZ_FMYK01000004.1"/>
</dbReference>
<evidence type="ECO:0000256" key="7">
    <source>
        <dbReference type="ARBA" id="ARBA00023027"/>
    </source>
</evidence>
<feature type="domain" description="NAD-dependent epimerase/dehydratase" evidence="11">
    <location>
        <begin position="2"/>
        <end position="261"/>
    </location>
</feature>
<comment type="pathway">
    <text evidence="3 10">Carbohydrate metabolism; galactose metabolism.</text>
</comment>
<proteinExistence type="inferred from homology"/>
<dbReference type="Gene3D" id="3.40.50.720">
    <property type="entry name" value="NAD(P)-binding Rossmann-like Domain"/>
    <property type="match status" value="1"/>
</dbReference>
<dbReference type="NCBIfam" id="TIGR01179">
    <property type="entry name" value="galE"/>
    <property type="match status" value="1"/>
</dbReference>
<dbReference type="InterPro" id="IPR036291">
    <property type="entry name" value="NAD(P)-bd_dom_sf"/>
</dbReference>
<comment type="subunit">
    <text evidence="10">Homodimer.</text>
</comment>
<evidence type="ECO:0000256" key="5">
    <source>
        <dbReference type="ARBA" id="ARBA00013189"/>
    </source>
</evidence>
<organism evidence="12 13">
    <name type="scientific">Acinetobacter marinus</name>
    <dbReference type="NCBI Taxonomy" id="281375"/>
    <lineage>
        <taxon>Bacteria</taxon>
        <taxon>Pseudomonadati</taxon>
        <taxon>Pseudomonadota</taxon>
        <taxon>Gammaproteobacteria</taxon>
        <taxon>Moraxellales</taxon>
        <taxon>Moraxellaceae</taxon>
        <taxon>Acinetobacter</taxon>
    </lineage>
</organism>
<dbReference type="SUPFAM" id="SSF51735">
    <property type="entry name" value="NAD(P)-binding Rossmann-fold domains"/>
    <property type="match status" value="1"/>
</dbReference>
<evidence type="ECO:0000256" key="3">
    <source>
        <dbReference type="ARBA" id="ARBA00004947"/>
    </source>
</evidence>
<sequence>MILVAGGAGYIGSHTCVELIKHGYEILVLDNFSNSSAKVFDRLKKITDQDIPYVDVDICDEAGLESVFSTYDIQAVIHFAGLKAVGESMLNPLVYFENNIAGTSTLLKVMKRHTVKHMIFSSSATVYGEINPSPYQESMQTGMPTNTYGYTKLVVEQMLQKLDQAEEGWSIALLRYFNPIGAHPSGLIGEHPKGIPNNLLPYVTQVAVGLREKLSIFGGDYDTADGTAVRDYLHVVDLAVAHVLALKNRLDHTGCDIWNVGTGNGYSVLDIKNTFEQVNQLQVPFEIVARREGDLASFYADSSKIQNELGWEVQYQLDDMLAHSWNWQKNNPNGYESA</sequence>
<gene>
    <name evidence="12" type="ORF">SAMN05421749_104266</name>
</gene>
<keyword evidence="9 10" id="KW-0413">Isomerase</keyword>
<accession>A0A1G6L1I8</accession>
<dbReference type="GO" id="GO:0006012">
    <property type="term" value="P:galactose metabolic process"/>
    <property type="evidence" value="ECO:0007669"/>
    <property type="project" value="UniProtKB-UniPathway"/>
</dbReference>
<name>A0A1G6L1I8_9GAMM</name>
<dbReference type="NCBIfam" id="NF007956">
    <property type="entry name" value="PRK10675.1"/>
    <property type="match status" value="1"/>
</dbReference>
<dbReference type="PANTHER" id="PTHR43725">
    <property type="entry name" value="UDP-GLUCOSE 4-EPIMERASE"/>
    <property type="match status" value="1"/>
</dbReference>
<evidence type="ECO:0000256" key="1">
    <source>
        <dbReference type="ARBA" id="ARBA00000083"/>
    </source>
</evidence>
<evidence type="ECO:0000313" key="13">
    <source>
        <dbReference type="Proteomes" id="UP000242317"/>
    </source>
</evidence>
<dbReference type="Gene3D" id="3.90.25.10">
    <property type="entry name" value="UDP-galactose 4-epimerase, domain 1"/>
    <property type="match status" value="1"/>
</dbReference>
<keyword evidence="8" id="KW-0299">Galactose metabolism</keyword>
<keyword evidence="13" id="KW-1185">Reference proteome</keyword>
<keyword evidence="7 10" id="KW-0520">NAD</keyword>
<evidence type="ECO:0000259" key="11">
    <source>
        <dbReference type="Pfam" id="PF01370"/>
    </source>
</evidence>
<evidence type="ECO:0000256" key="2">
    <source>
        <dbReference type="ARBA" id="ARBA00001911"/>
    </source>
</evidence>
<dbReference type="UniPathway" id="UPA00214"/>
<dbReference type="CDD" id="cd05247">
    <property type="entry name" value="UDP_G4E_1_SDR_e"/>
    <property type="match status" value="1"/>
</dbReference>
<dbReference type="InterPro" id="IPR001509">
    <property type="entry name" value="Epimerase_deHydtase"/>
</dbReference>
<dbReference type="Proteomes" id="UP000242317">
    <property type="component" value="Unassembled WGS sequence"/>
</dbReference>
<comment type="catalytic activity">
    <reaction evidence="1 10">
        <text>UDP-alpha-D-glucose = UDP-alpha-D-galactose</text>
        <dbReference type="Rhea" id="RHEA:22168"/>
        <dbReference type="ChEBI" id="CHEBI:58885"/>
        <dbReference type="ChEBI" id="CHEBI:66914"/>
        <dbReference type="EC" id="5.1.3.2"/>
    </reaction>
</comment>